<dbReference type="InterPro" id="IPR008936">
    <property type="entry name" value="Rho_GTPase_activation_prot"/>
</dbReference>
<feature type="region of interest" description="Disordered" evidence="1">
    <location>
        <begin position="409"/>
        <end position="429"/>
    </location>
</feature>
<dbReference type="HOGENOM" id="CLU_022891_0_0_1"/>
<dbReference type="CDD" id="cd00159">
    <property type="entry name" value="RhoGAP"/>
    <property type="match status" value="1"/>
</dbReference>
<protein>
    <recommendedName>
        <fullName evidence="2">Rho-GAP domain-containing protein</fullName>
    </recommendedName>
</protein>
<dbReference type="OMA" id="QCIDFWE"/>
<dbReference type="eggNOG" id="KOG2710">
    <property type="taxonomic scope" value="Eukaryota"/>
</dbReference>
<dbReference type="STRING" id="573729.G2QIA7"/>
<reference evidence="3 4" key="1">
    <citation type="journal article" date="2011" name="Nat. Biotechnol.">
        <title>Comparative genomic analysis of the thermophilic biomass-degrading fungi Myceliophthora thermophila and Thielavia terrestris.</title>
        <authorList>
            <person name="Berka R.M."/>
            <person name="Grigoriev I.V."/>
            <person name="Otillar R."/>
            <person name="Salamov A."/>
            <person name="Grimwood J."/>
            <person name="Reid I."/>
            <person name="Ishmael N."/>
            <person name="John T."/>
            <person name="Darmond C."/>
            <person name="Moisan M.-C."/>
            <person name="Henrissat B."/>
            <person name="Coutinho P.M."/>
            <person name="Lombard V."/>
            <person name="Natvig D.O."/>
            <person name="Lindquist E."/>
            <person name="Schmutz J."/>
            <person name="Lucas S."/>
            <person name="Harris P."/>
            <person name="Powlowski J."/>
            <person name="Bellemare A."/>
            <person name="Taylor D."/>
            <person name="Butler G."/>
            <person name="de Vries R.P."/>
            <person name="Allijn I.E."/>
            <person name="van den Brink J."/>
            <person name="Ushinsky S."/>
            <person name="Storms R."/>
            <person name="Powell A.J."/>
            <person name="Paulsen I.T."/>
            <person name="Elbourne L.D.H."/>
            <person name="Baker S.E."/>
            <person name="Magnuson J."/>
            <person name="LaBoissiere S."/>
            <person name="Clutterbuck A.J."/>
            <person name="Martinez D."/>
            <person name="Wogulis M."/>
            <person name="de Leon A.L."/>
            <person name="Rey M.W."/>
            <person name="Tsang A."/>
        </authorList>
    </citation>
    <scope>NUCLEOTIDE SEQUENCE [LARGE SCALE GENOMIC DNA]</scope>
    <source>
        <strain evidence="4">ATCC 42464 / BCRC 31852 / DSM 1799</strain>
    </source>
</reference>
<feature type="compositionally biased region" description="Basic and acidic residues" evidence="1">
    <location>
        <begin position="138"/>
        <end position="154"/>
    </location>
</feature>
<organism evidence="3 4">
    <name type="scientific">Thermothelomyces thermophilus (strain ATCC 42464 / BCRC 31852 / DSM 1799)</name>
    <name type="common">Sporotrichum thermophile</name>
    <dbReference type="NCBI Taxonomy" id="573729"/>
    <lineage>
        <taxon>Eukaryota</taxon>
        <taxon>Fungi</taxon>
        <taxon>Dikarya</taxon>
        <taxon>Ascomycota</taxon>
        <taxon>Pezizomycotina</taxon>
        <taxon>Sordariomycetes</taxon>
        <taxon>Sordariomycetidae</taxon>
        <taxon>Sordariales</taxon>
        <taxon>Chaetomiaceae</taxon>
        <taxon>Thermothelomyces</taxon>
    </lineage>
</organism>
<gene>
    <name evidence="3" type="ORF">MYCTH_2307840</name>
</gene>
<dbReference type="PROSITE" id="PS50238">
    <property type="entry name" value="RHOGAP"/>
    <property type="match status" value="1"/>
</dbReference>
<accession>G2QIA7</accession>
<dbReference type="KEGG" id="mtm:MYCTH_2307840"/>
<dbReference type="OrthoDB" id="524326at2759"/>
<feature type="region of interest" description="Disordered" evidence="1">
    <location>
        <begin position="138"/>
        <end position="161"/>
    </location>
</feature>
<feature type="compositionally biased region" description="Low complexity" evidence="1">
    <location>
        <begin position="326"/>
        <end position="345"/>
    </location>
</feature>
<evidence type="ECO:0000259" key="2">
    <source>
        <dbReference type="PROSITE" id="PS50238"/>
    </source>
</evidence>
<feature type="region of interest" description="Disordered" evidence="1">
    <location>
        <begin position="200"/>
        <end position="378"/>
    </location>
</feature>
<keyword evidence="4" id="KW-1185">Reference proteome</keyword>
<dbReference type="InterPro" id="IPR000198">
    <property type="entry name" value="RhoGAP_dom"/>
</dbReference>
<dbReference type="SUPFAM" id="SSF48350">
    <property type="entry name" value="GTPase activation domain, GAP"/>
    <property type="match status" value="1"/>
</dbReference>
<dbReference type="Pfam" id="PF00620">
    <property type="entry name" value="RhoGAP"/>
    <property type="match status" value="1"/>
</dbReference>
<dbReference type="GeneID" id="11506478"/>
<sequence>MDGSVSAACSAASEAVARTLLAVNRFVREVRESRSEFDGITTELHSLDGVLDLLGYDAAFIPPSLAEHTPAVLETCLALLNELEGCISLLNRPDVPRPEKRSRWLASRKHVDTLRWTLSEYKLVLGLAADLVGVTKSRATDAADRGTPDDEQARGGDGAEDNGLAIVTARITEVANELKDDLEQSVAMARLGHYLDMLRAETGVEPRSPVPAQRDDRRPHRTSSMGGPPDSAIDVSYDDVPFRSGKQRRPTQSTSFLADPWEEEEEDGDEFVGELNEMPARVPPVPPRSASRMSCAMPSRPPAQHRPSTADTYCDPRPSPTPSWPSTPRMSTSTSSSSDVSYGTSQEPYYTPVTELPERAAPNPRFRPEARTTHSRRGSALGQVLESVWEHPQHDASPTSAPAGVPAGVLAGAGSETPPSGRQSSLFRRRSSKLSTTFRMFGRKRSSSAKGDAATVGDEAAAQVPNAVFGVPLANSIQVAKGVAGTRHGTGGSSSHATRDYPLCVLRCVYHIRDCGLHVPHVFGGLEDQDRLAELKAVFSSPETSYGKELDWSQFTVHEAAALILVFLSELPRPLISESVAKRWVSLSRQAAVGGVRLDQGIDFWEEALLGVQGHARALFKLLLNLWGDLADAAPVNEMTAERLAARVIRPLMHTIPARHHTDFMLGLAFLIRKRSEYNLAANGVARKSNAAF</sequence>
<dbReference type="AlphaFoldDB" id="G2QIA7"/>
<feature type="compositionally biased region" description="Acidic residues" evidence="1">
    <location>
        <begin position="260"/>
        <end position="272"/>
    </location>
</feature>
<dbReference type="RefSeq" id="XP_003664733.1">
    <property type="nucleotide sequence ID" value="XM_003664685.1"/>
</dbReference>
<dbReference type="VEuPathDB" id="FungiDB:MYCTH_2307840"/>
<dbReference type="SMART" id="SM00324">
    <property type="entry name" value="RhoGAP"/>
    <property type="match status" value="1"/>
</dbReference>
<dbReference type="GO" id="GO:0007165">
    <property type="term" value="P:signal transduction"/>
    <property type="evidence" value="ECO:0007669"/>
    <property type="project" value="InterPro"/>
</dbReference>
<dbReference type="Gene3D" id="1.10.555.10">
    <property type="entry name" value="Rho GTPase activation protein"/>
    <property type="match status" value="1"/>
</dbReference>
<evidence type="ECO:0000313" key="3">
    <source>
        <dbReference type="EMBL" id="AEO59488.1"/>
    </source>
</evidence>
<dbReference type="Proteomes" id="UP000007322">
    <property type="component" value="Chromosome 5"/>
</dbReference>
<dbReference type="EMBL" id="CP003006">
    <property type="protein sequence ID" value="AEO59488.1"/>
    <property type="molecule type" value="Genomic_DNA"/>
</dbReference>
<proteinExistence type="predicted"/>
<dbReference type="InParanoid" id="G2QIA7"/>
<name>G2QIA7_THET4</name>
<feature type="domain" description="Rho-GAP" evidence="2">
    <location>
        <begin position="471"/>
        <end position="679"/>
    </location>
</feature>
<evidence type="ECO:0000256" key="1">
    <source>
        <dbReference type="SAM" id="MobiDB-lite"/>
    </source>
</evidence>
<evidence type="ECO:0000313" key="4">
    <source>
        <dbReference type="Proteomes" id="UP000007322"/>
    </source>
</evidence>